<accession>A0ABT9S918</accession>
<dbReference type="Pfam" id="PF09694">
    <property type="entry name" value="Gcw_chp"/>
    <property type="match status" value="1"/>
</dbReference>
<dbReference type="InterPro" id="IPR010239">
    <property type="entry name" value="CHP02001"/>
</dbReference>
<evidence type="ECO:0000313" key="2">
    <source>
        <dbReference type="EMBL" id="MDP9900851.1"/>
    </source>
</evidence>
<evidence type="ECO:0000313" key="3">
    <source>
        <dbReference type="Proteomes" id="UP001226867"/>
    </source>
</evidence>
<comment type="caution">
    <text evidence="2">The sequence shown here is derived from an EMBL/GenBank/DDBJ whole genome shotgun (WGS) entry which is preliminary data.</text>
</comment>
<evidence type="ECO:0008006" key="4">
    <source>
        <dbReference type="Google" id="ProtNLM"/>
    </source>
</evidence>
<feature type="signal peptide" evidence="1">
    <location>
        <begin position="1"/>
        <end position="25"/>
    </location>
</feature>
<organism evidence="2 3">
    <name type="scientific">Variovorax ginsengisoli</name>
    <dbReference type="NCBI Taxonomy" id="363844"/>
    <lineage>
        <taxon>Bacteria</taxon>
        <taxon>Pseudomonadati</taxon>
        <taxon>Pseudomonadota</taxon>
        <taxon>Betaproteobacteria</taxon>
        <taxon>Burkholderiales</taxon>
        <taxon>Comamonadaceae</taxon>
        <taxon>Variovorax</taxon>
    </lineage>
</organism>
<evidence type="ECO:0000256" key="1">
    <source>
        <dbReference type="SAM" id="SignalP"/>
    </source>
</evidence>
<proteinExistence type="predicted"/>
<dbReference type="Proteomes" id="UP001226867">
    <property type="component" value="Unassembled WGS sequence"/>
</dbReference>
<feature type="chain" id="PRO_5046706307" description="Lipoprotein" evidence="1">
    <location>
        <begin position="26"/>
        <end position="293"/>
    </location>
</feature>
<name>A0ABT9S918_9BURK</name>
<gene>
    <name evidence="2" type="ORF">J2W36_003117</name>
</gene>
<keyword evidence="1" id="KW-0732">Signal</keyword>
<sequence length="293" mass="31969">MNKGPLVFLVSTGALFGGFAARAQADETASYSVETEVKLLTDQRTRGLSDSLNRPGVQLAVQFAHESGLIALAQLSTISSKVYTGSEGYNVLLATGWRFGDPDGWHYGVGLASEFFPGAKFDSPYGFDVSTGTPTDVRTTKYNTSYGVLELGWGALDARFLNVLSKNYRGAGTGGVCGQMLAVSADPTKALECYARGDHDARGSWLADLDYRIPLDGKTTLKLHAGIQRIRNFKEANASDYSIGVLHKRWGFDWTAEYVMPKTRTRELFQVVDGTKVREVDGNRLVLAVARKF</sequence>
<dbReference type="RefSeq" id="WP_307690637.1">
    <property type="nucleotide sequence ID" value="NZ_JAUSRO010000009.1"/>
</dbReference>
<dbReference type="EMBL" id="JAUSRO010000009">
    <property type="protein sequence ID" value="MDP9900851.1"/>
    <property type="molecule type" value="Genomic_DNA"/>
</dbReference>
<reference evidence="2 3" key="1">
    <citation type="submission" date="2023-07" db="EMBL/GenBank/DDBJ databases">
        <title>Sorghum-associated microbial communities from plants grown in Nebraska, USA.</title>
        <authorList>
            <person name="Schachtman D."/>
        </authorList>
    </citation>
    <scope>NUCLEOTIDE SEQUENCE [LARGE SCALE GENOMIC DNA]</scope>
    <source>
        <strain evidence="2 3">DS1607</strain>
    </source>
</reference>
<protein>
    <recommendedName>
        <fullName evidence="4">Lipoprotein</fullName>
    </recommendedName>
</protein>
<keyword evidence="3" id="KW-1185">Reference proteome</keyword>